<reference evidence="2 3" key="1">
    <citation type="submission" date="2021-05" db="EMBL/GenBank/DDBJ databases">
        <title>Kineosporia and Streptomyces sp. nov. two new marine actinobacteria isolated from Coral.</title>
        <authorList>
            <person name="Buangrab K."/>
            <person name="Sutthacheep M."/>
            <person name="Yeemin T."/>
            <person name="Harunari E."/>
            <person name="Igarashi Y."/>
            <person name="Kanchanasin P."/>
            <person name="Tanasupawat S."/>
            <person name="Phongsopitanun W."/>
        </authorList>
    </citation>
    <scope>NUCLEOTIDE SEQUENCE [LARGE SCALE GENOMIC DNA]</scope>
    <source>
        <strain evidence="2 3">J2-2</strain>
    </source>
</reference>
<gene>
    <name evidence="2" type="ORF">KIH74_30160</name>
</gene>
<dbReference type="Proteomes" id="UP001197247">
    <property type="component" value="Unassembled WGS sequence"/>
</dbReference>
<evidence type="ECO:0000259" key="1">
    <source>
        <dbReference type="Pfam" id="PF06445"/>
    </source>
</evidence>
<dbReference type="InterPro" id="IPR008319">
    <property type="entry name" value="GyrI-like_CCH_Lin2189-like"/>
</dbReference>
<dbReference type="EMBL" id="JAHBAY010000016">
    <property type="protein sequence ID" value="MBT0773247.1"/>
    <property type="molecule type" value="Genomic_DNA"/>
</dbReference>
<protein>
    <submittedName>
        <fullName evidence="2">GyrI-like domain-containing protein</fullName>
    </submittedName>
</protein>
<dbReference type="InterPro" id="IPR029442">
    <property type="entry name" value="GyrI-like"/>
</dbReference>
<proteinExistence type="predicted"/>
<comment type="caution">
    <text evidence="2">The sequence shown here is derived from an EMBL/GenBank/DDBJ whole genome shotgun (WGS) entry which is preliminary data.</text>
</comment>
<evidence type="ECO:0000313" key="2">
    <source>
        <dbReference type="EMBL" id="MBT0773247.1"/>
    </source>
</evidence>
<dbReference type="PIRSF" id="PIRSF031644">
    <property type="entry name" value="UCP031644"/>
    <property type="match status" value="1"/>
</dbReference>
<keyword evidence="3" id="KW-1185">Reference proteome</keyword>
<dbReference type="SUPFAM" id="SSF55136">
    <property type="entry name" value="Probable bacterial effector-binding domain"/>
    <property type="match status" value="1"/>
</dbReference>
<name>A0ABS5TQ89_9ACTN</name>
<dbReference type="InterPro" id="IPR011256">
    <property type="entry name" value="Reg_factor_effector_dom_sf"/>
</dbReference>
<evidence type="ECO:0000313" key="3">
    <source>
        <dbReference type="Proteomes" id="UP001197247"/>
    </source>
</evidence>
<organism evidence="2 3">
    <name type="scientific">Kineosporia corallincola</name>
    <dbReference type="NCBI Taxonomy" id="2835133"/>
    <lineage>
        <taxon>Bacteria</taxon>
        <taxon>Bacillati</taxon>
        <taxon>Actinomycetota</taxon>
        <taxon>Actinomycetes</taxon>
        <taxon>Kineosporiales</taxon>
        <taxon>Kineosporiaceae</taxon>
        <taxon>Kineosporia</taxon>
    </lineage>
</organism>
<dbReference type="RefSeq" id="WP_214159786.1">
    <property type="nucleotide sequence ID" value="NZ_JAHBAY010000016.1"/>
</dbReference>
<sequence length="208" mass="23674">MDKYDPKRAFKHLYLPSKREFSLVDVPQMRFLAVDGEGDPNTARAYTEAVEALFSVSYTVKFQSRNELGQDYVVGPLEGLWRADDVTAFTRRVKDAWQWTMLVSQPGWINQAMIDEARTKAQARKELPAAGRLRLIDLTEGPSAQILHVGSYEDEAPVLARLHGEFMPGRALTFNGDHHEIYLSDPRRTPPQKWRTVLRQPVRPVGPA</sequence>
<dbReference type="Pfam" id="PF06445">
    <property type="entry name" value="GyrI-like"/>
    <property type="match status" value="1"/>
</dbReference>
<accession>A0ABS5TQ89</accession>
<feature type="domain" description="GyrI-like small molecule binding" evidence="1">
    <location>
        <begin position="20"/>
        <end position="202"/>
    </location>
</feature>
<dbReference type="Gene3D" id="3.20.80.10">
    <property type="entry name" value="Regulatory factor, effector binding domain"/>
    <property type="match status" value="1"/>
</dbReference>